<evidence type="ECO:0000256" key="2">
    <source>
        <dbReference type="ARBA" id="ARBA00022448"/>
    </source>
</evidence>
<dbReference type="RefSeq" id="WP_120948042.1">
    <property type="nucleotide sequence ID" value="NZ_QXQP01000033.1"/>
</dbReference>
<reference evidence="12" key="1">
    <citation type="submission" date="2019-07" db="EMBL/GenBank/DDBJ databases">
        <title>Helicobacter labacensis sp. nov., Helicobacter mehlei sp. nov. and Helicobacter vulpis sp. nov., isolated from gastric mucosa of red fox (Vulpis vulpis).</title>
        <authorList>
            <person name="Papic B."/>
        </authorList>
    </citation>
    <scope>NUCLEOTIDE SEQUENCE [LARGE SCALE GENOMIC DNA]</scope>
    <source>
        <strain evidence="12">L8b</strain>
    </source>
</reference>
<evidence type="ECO:0000313" key="12">
    <source>
        <dbReference type="Proteomes" id="UP000319322"/>
    </source>
</evidence>
<evidence type="ECO:0000256" key="3">
    <source>
        <dbReference type="ARBA" id="ARBA00022475"/>
    </source>
</evidence>
<comment type="caution">
    <text evidence="11">The sequence shown here is derived from an EMBL/GenBank/DDBJ whole genome shotgun (WGS) entry which is preliminary data.</text>
</comment>
<dbReference type="InterPro" id="IPR014172">
    <property type="entry name" value="TonB_ExbB_2"/>
</dbReference>
<proteinExistence type="inferred from homology"/>
<dbReference type="PANTHER" id="PTHR30625:SF15">
    <property type="entry name" value="BIOPOLYMER TRANSPORT PROTEIN EXBB"/>
    <property type="match status" value="1"/>
</dbReference>
<dbReference type="PANTHER" id="PTHR30625">
    <property type="entry name" value="PROTEIN TOLQ"/>
    <property type="match status" value="1"/>
</dbReference>
<dbReference type="Pfam" id="PF01618">
    <property type="entry name" value="MotA_ExbB"/>
    <property type="match status" value="1"/>
</dbReference>
<keyword evidence="4 9" id="KW-0812">Transmembrane</keyword>
<feature type="transmembrane region" description="Helical" evidence="9">
    <location>
        <begin position="109"/>
        <end position="131"/>
    </location>
</feature>
<comment type="subcellular location">
    <subcellularLocation>
        <location evidence="1">Cell inner membrane</location>
        <topology evidence="1">Multi-pass membrane protein</topology>
    </subcellularLocation>
    <subcellularLocation>
        <location evidence="8">Membrane</location>
        <topology evidence="8">Multi-pass membrane protein</topology>
    </subcellularLocation>
</comment>
<evidence type="ECO:0000256" key="4">
    <source>
        <dbReference type="ARBA" id="ARBA00022692"/>
    </source>
</evidence>
<reference evidence="11 12" key="2">
    <citation type="submission" date="2019-07" db="EMBL/GenBank/DDBJ databases">
        <title>Helicobacter labacensis sp. nov., Helicobacter mehlei sp. nov. and Helicobacter vulpis sp. nov., isolated from gastric mucosa of red fox (Vulpis vulpis).</title>
        <authorList>
            <person name="Kusar D."/>
            <person name="Gruntar I."/>
            <person name="Pate M."/>
            <person name="Zajc U."/>
            <person name="Ocepek M."/>
        </authorList>
    </citation>
    <scope>NUCLEOTIDE SEQUENCE [LARGE SCALE GENOMIC DNA]</scope>
    <source>
        <strain evidence="11 12">L8b</strain>
    </source>
</reference>
<evidence type="ECO:0000256" key="8">
    <source>
        <dbReference type="RuleBase" id="RU004057"/>
    </source>
</evidence>
<evidence type="ECO:0000256" key="6">
    <source>
        <dbReference type="ARBA" id="ARBA00022989"/>
    </source>
</evidence>
<comment type="similarity">
    <text evidence="8">Belongs to the exbB/tolQ family.</text>
</comment>
<dbReference type="GO" id="GO:0017038">
    <property type="term" value="P:protein import"/>
    <property type="evidence" value="ECO:0007669"/>
    <property type="project" value="TreeGrafter"/>
</dbReference>
<feature type="transmembrane region" description="Helical" evidence="9">
    <location>
        <begin position="16"/>
        <end position="34"/>
    </location>
</feature>
<dbReference type="EMBL" id="VKGC01000005">
    <property type="protein sequence ID" value="TSA85729.1"/>
    <property type="molecule type" value="Genomic_DNA"/>
</dbReference>
<dbReference type="GO" id="GO:0055085">
    <property type="term" value="P:transmembrane transport"/>
    <property type="evidence" value="ECO:0007669"/>
    <property type="project" value="InterPro"/>
</dbReference>
<accession>A0A553UZU5</accession>
<protein>
    <submittedName>
        <fullName evidence="11">TonB-system energizer ExbB</fullName>
    </submittedName>
</protein>
<dbReference type="GO" id="GO:0005886">
    <property type="term" value="C:plasma membrane"/>
    <property type="evidence" value="ECO:0007669"/>
    <property type="project" value="UniProtKB-SubCell"/>
</dbReference>
<keyword evidence="5 8" id="KW-0653">Protein transport</keyword>
<evidence type="ECO:0000256" key="9">
    <source>
        <dbReference type="SAM" id="Phobius"/>
    </source>
</evidence>
<dbReference type="OrthoDB" id="9805133at2"/>
<sequence length="150" mass="16611">MGEGFSVKLVGEYVDIGIFTALGIMSFIALWFTIERIIFYTKLDFNLYEDPEKLDLDLTKNLTSLYIIYSNAPYVGLLGTVLGVMVTFYDMSTSTTGLDAKAITLGLSLALKATAFGLLVAIPTLMVYNALLRKVDVLSEQFRLLTKKKA</sequence>
<dbReference type="InterPro" id="IPR002898">
    <property type="entry name" value="MotA_ExbB_proton_chnl"/>
</dbReference>
<gene>
    <name evidence="11" type="primary">exbB</name>
    <name evidence="11" type="ORF">FNE76_02970</name>
</gene>
<reference evidence="11 12" key="3">
    <citation type="submission" date="2019-07" db="EMBL/GenBank/DDBJ databases">
        <authorList>
            <person name="Papic B."/>
        </authorList>
    </citation>
    <scope>NUCLEOTIDE SEQUENCE [LARGE SCALE GENOMIC DNA]</scope>
    <source>
        <strain evidence="11 12">L8b</strain>
    </source>
</reference>
<keyword evidence="3" id="KW-1003">Cell membrane</keyword>
<keyword evidence="7 9" id="KW-0472">Membrane</keyword>
<evidence type="ECO:0000256" key="1">
    <source>
        <dbReference type="ARBA" id="ARBA00004429"/>
    </source>
</evidence>
<feature type="transmembrane region" description="Helical" evidence="9">
    <location>
        <begin position="66"/>
        <end position="89"/>
    </location>
</feature>
<dbReference type="Proteomes" id="UP000319322">
    <property type="component" value="Unassembled WGS sequence"/>
</dbReference>
<keyword evidence="12" id="KW-1185">Reference proteome</keyword>
<evidence type="ECO:0000256" key="7">
    <source>
        <dbReference type="ARBA" id="ARBA00023136"/>
    </source>
</evidence>
<keyword evidence="6 9" id="KW-1133">Transmembrane helix</keyword>
<feature type="domain" description="MotA/TolQ/ExbB proton channel" evidence="10">
    <location>
        <begin position="54"/>
        <end position="142"/>
    </location>
</feature>
<dbReference type="NCBIfam" id="TIGR02805">
    <property type="entry name" value="exbB2"/>
    <property type="match status" value="1"/>
</dbReference>
<dbReference type="InterPro" id="IPR050790">
    <property type="entry name" value="ExbB/TolQ_transport"/>
</dbReference>
<organism evidence="11 12">
    <name type="scientific">Helicobacter mehlei</name>
    <dbReference type="NCBI Taxonomy" id="2316080"/>
    <lineage>
        <taxon>Bacteria</taxon>
        <taxon>Pseudomonadati</taxon>
        <taxon>Campylobacterota</taxon>
        <taxon>Epsilonproteobacteria</taxon>
        <taxon>Campylobacterales</taxon>
        <taxon>Helicobacteraceae</taxon>
        <taxon>Helicobacter</taxon>
    </lineage>
</organism>
<keyword evidence="2 8" id="KW-0813">Transport</keyword>
<evidence type="ECO:0000256" key="5">
    <source>
        <dbReference type="ARBA" id="ARBA00022927"/>
    </source>
</evidence>
<evidence type="ECO:0000313" key="11">
    <source>
        <dbReference type="EMBL" id="TSA85729.1"/>
    </source>
</evidence>
<dbReference type="AlphaFoldDB" id="A0A553UZU5"/>
<name>A0A553UZU5_9HELI</name>
<evidence type="ECO:0000259" key="10">
    <source>
        <dbReference type="Pfam" id="PF01618"/>
    </source>
</evidence>